<evidence type="ECO:0000313" key="2">
    <source>
        <dbReference type="Proteomes" id="UP000449547"/>
    </source>
</evidence>
<sequence>MSKRRSVRRDAYTNRRNELVATYASFIPKLHAIEIADNDDGLVNAYSWFVVYEGMYYRFLAFESYLENSETALTKHEQDALHALKRRVRNLEVRMSPVLERLCTEVPSLLKLRHELKENAREGGKIAAHKRLKE</sequence>
<dbReference type="RefSeq" id="XP_034012133.1">
    <property type="nucleotide sequence ID" value="XM_034155807.1"/>
</dbReference>
<protein>
    <submittedName>
        <fullName evidence="1">Uncharacterized protein</fullName>
    </submittedName>
</protein>
<dbReference type="EMBL" id="SWFT01000098">
    <property type="protein sequence ID" value="KAA8901835.1"/>
    <property type="molecule type" value="Genomic_DNA"/>
</dbReference>
<dbReference type="GeneID" id="54781735"/>
<organism evidence="1 2">
    <name type="scientific">Diutina rugosa</name>
    <name type="common">Yeast</name>
    <name type="synonym">Candida rugosa</name>
    <dbReference type="NCBI Taxonomy" id="5481"/>
    <lineage>
        <taxon>Eukaryota</taxon>
        <taxon>Fungi</taxon>
        <taxon>Dikarya</taxon>
        <taxon>Ascomycota</taxon>
        <taxon>Saccharomycotina</taxon>
        <taxon>Pichiomycetes</taxon>
        <taxon>Debaryomycetaceae</taxon>
        <taxon>Diutina</taxon>
    </lineage>
</organism>
<comment type="caution">
    <text evidence="1">The sequence shown here is derived from an EMBL/GenBank/DDBJ whole genome shotgun (WGS) entry which is preliminary data.</text>
</comment>
<dbReference type="Proteomes" id="UP000449547">
    <property type="component" value="Unassembled WGS sequence"/>
</dbReference>
<dbReference type="VEuPathDB" id="FungiDB:DIURU_003084"/>
<dbReference type="OrthoDB" id="4080041at2759"/>
<reference evidence="1 2" key="1">
    <citation type="submission" date="2019-07" db="EMBL/GenBank/DDBJ databases">
        <title>Genome assembly of two rare yeast pathogens: Diutina rugosa and Trichomonascus ciferrii.</title>
        <authorList>
            <person name="Mixao V."/>
            <person name="Saus E."/>
            <person name="Hansen A."/>
            <person name="Lass-Flor C."/>
            <person name="Gabaldon T."/>
        </authorList>
    </citation>
    <scope>NUCLEOTIDE SEQUENCE [LARGE SCALE GENOMIC DNA]</scope>
    <source>
        <strain evidence="1 2">CBS 613</strain>
    </source>
</reference>
<evidence type="ECO:0000313" key="1">
    <source>
        <dbReference type="EMBL" id="KAA8901835.1"/>
    </source>
</evidence>
<keyword evidence="2" id="KW-1185">Reference proteome</keyword>
<name>A0A642US38_DIURU</name>
<gene>
    <name evidence="1" type="ORF">DIURU_003084</name>
</gene>
<dbReference type="AlphaFoldDB" id="A0A642US38"/>
<proteinExistence type="predicted"/>
<accession>A0A642US38</accession>